<gene>
    <name evidence="1" type="ORF">AVDCRST_MAG78-283</name>
</gene>
<sequence>MHKIVRPSVVVVDTTEATSTAAAKSGHGLPSVGTKTKLGRCQVGSETDRPCPRPATERLLGVPFCERCAREQEAYFAVGELTQELTNNRTKRACSLRVKRLVEPLYGLRWKLDGRHAETQKHAEAVKR</sequence>
<protein>
    <submittedName>
        <fullName evidence="1">Uncharacterized protein</fullName>
    </submittedName>
</protein>
<organism evidence="1">
    <name type="scientific">uncultured Rubrobacteraceae bacterium</name>
    <dbReference type="NCBI Taxonomy" id="349277"/>
    <lineage>
        <taxon>Bacteria</taxon>
        <taxon>Bacillati</taxon>
        <taxon>Actinomycetota</taxon>
        <taxon>Rubrobacteria</taxon>
        <taxon>Rubrobacterales</taxon>
        <taxon>Rubrobacteraceae</taxon>
        <taxon>environmental samples</taxon>
    </lineage>
</organism>
<reference evidence="1" key="1">
    <citation type="submission" date="2020-02" db="EMBL/GenBank/DDBJ databases">
        <authorList>
            <person name="Meier V. D."/>
        </authorList>
    </citation>
    <scope>NUCLEOTIDE SEQUENCE</scope>
    <source>
        <strain evidence="1">AVDCRST_MAG78</strain>
    </source>
</reference>
<accession>A0A6J4PB13</accession>
<dbReference type="AlphaFoldDB" id="A0A6J4PB13"/>
<dbReference type="EMBL" id="CADCVB010000017">
    <property type="protein sequence ID" value="CAA9409168.1"/>
    <property type="molecule type" value="Genomic_DNA"/>
</dbReference>
<evidence type="ECO:0000313" key="1">
    <source>
        <dbReference type="EMBL" id="CAA9409168.1"/>
    </source>
</evidence>
<proteinExistence type="predicted"/>
<name>A0A6J4PB13_9ACTN</name>